<keyword evidence="3" id="KW-1185">Reference proteome</keyword>
<name>Q6MLG4_BDEBA</name>
<keyword evidence="1" id="KW-0732">Signal</keyword>
<organism evidence="2 3">
    <name type="scientific">Bdellovibrio bacteriovorus (strain ATCC 15356 / DSM 50701 / NCIMB 9529 / HD100)</name>
    <dbReference type="NCBI Taxonomy" id="264462"/>
    <lineage>
        <taxon>Bacteria</taxon>
        <taxon>Pseudomonadati</taxon>
        <taxon>Bdellovibrionota</taxon>
        <taxon>Bdellovibrionia</taxon>
        <taxon>Bdellovibrionales</taxon>
        <taxon>Pseudobdellovibrionaceae</taxon>
        <taxon>Bdellovibrio</taxon>
    </lineage>
</organism>
<dbReference type="EMBL" id="BX842651">
    <property type="protein sequence ID" value="CAE79893.1"/>
    <property type="molecule type" value="Genomic_DNA"/>
</dbReference>
<sequence>MSMRKLAFLSLAALSLPLTLSVKSDLSNYSVGARLRAAESSALQVQKAMAATVLDPSTMNLGTVGGRADFIRFLYFMVVGPTADYSIPNGPGPEGLVGVIKQVMGSQGIGGALYQMGYTDCASIPSSGSTSATEGAETFTISFSTPAKTIPAHYGSHGGGSYSKSVSISVNSVPMLKTEFNCESSGVSSGYVRLTASEDDGARDMELHFLRDVTGQDGFLDFYMSYAGSSYTEKAAVQFKTNDETNYDLFLFRNQDNSAGNDEGSAFGLQGNASTGLVKVHYIFDQGDANLDNTTAIASGSSECISLATNNTSAGCGNIAAPSNVTLGTSFTWTIDSLADLTLNSF</sequence>
<dbReference type="Proteomes" id="UP000008080">
    <property type="component" value="Chromosome"/>
</dbReference>
<evidence type="ECO:0000313" key="3">
    <source>
        <dbReference type="Proteomes" id="UP000008080"/>
    </source>
</evidence>
<evidence type="ECO:0000313" key="2">
    <source>
        <dbReference type="EMBL" id="CAE79893.1"/>
    </source>
</evidence>
<feature type="signal peptide" evidence="1">
    <location>
        <begin position="1"/>
        <end position="24"/>
    </location>
</feature>
<feature type="chain" id="PRO_5004277679" evidence="1">
    <location>
        <begin position="25"/>
        <end position="346"/>
    </location>
</feature>
<evidence type="ECO:0000256" key="1">
    <source>
        <dbReference type="SAM" id="SignalP"/>
    </source>
</evidence>
<protein>
    <submittedName>
        <fullName evidence="2">Uncharacterized protein</fullName>
    </submittedName>
</protein>
<dbReference type="STRING" id="264462.Bd2047"/>
<dbReference type="AlphaFoldDB" id="Q6MLG4"/>
<dbReference type="KEGG" id="bba:Bd2047"/>
<reference evidence="2 3" key="1">
    <citation type="journal article" date="2004" name="Science">
        <title>A predator unmasked: life cycle of Bdellovibrio bacteriovorus from a genomic perspective.</title>
        <authorList>
            <person name="Rendulic S."/>
            <person name="Jagtap P."/>
            <person name="Rosinus A."/>
            <person name="Eppinger M."/>
            <person name="Baar C."/>
            <person name="Lanz C."/>
            <person name="Keller H."/>
            <person name="Lambert C."/>
            <person name="Evans K.J."/>
            <person name="Goesmann A."/>
            <person name="Meyer F."/>
            <person name="Sockett R.E."/>
            <person name="Schuster S.C."/>
        </authorList>
    </citation>
    <scope>NUCLEOTIDE SEQUENCE [LARGE SCALE GENOMIC DNA]</scope>
    <source>
        <strain evidence="3">ATCC 15356 / DSM 50701 / NCIMB 9529 / HD100</strain>
    </source>
</reference>
<dbReference type="HOGENOM" id="CLU_800922_0_0_7"/>
<gene>
    <name evidence="2" type="ordered locus">Bd2047</name>
</gene>
<proteinExistence type="predicted"/>
<accession>Q6MLG4</accession>